<protein>
    <submittedName>
        <fullName evidence="1">Uncharacterized protein</fullName>
    </submittedName>
</protein>
<gene>
    <name evidence="1" type="ORF">S06H3_34857</name>
</gene>
<accession>X1LIB7</accession>
<dbReference type="EMBL" id="BARV01020970">
    <property type="protein sequence ID" value="GAI19097.1"/>
    <property type="molecule type" value="Genomic_DNA"/>
</dbReference>
<comment type="caution">
    <text evidence="1">The sequence shown here is derived from an EMBL/GenBank/DDBJ whole genome shotgun (WGS) entry which is preliminary data.</text>
</comment>
<dbReference type="AlphaFoldDB" id="X1LIB7"/>
<name>X1LIB7_9ZZZZ</name>
<reference evidence="1" key="1">
    <citation type="journal article" date="2014" name="Front. Microbiol.">
        <title>High frequency of phylogenetically diverse reductive dehalogenase-homologous genes in deep subseafloor sedimentary metagenomes.</title>
        <authorList>
            <person name="Kawai M."/>
            <person name="Futagami T."/>
            <person name="Toyoda A."/>
            <person name="Takaki Y."/>
            <person name="Nishi S."/>
            <person name="Hori S."/>
            <person name="Arai W."/>
            <person name="Tsubouchi T."/>
            <person name="Morono Y."/>
            <person name="Uchiyama I."/>
            <person name="Ito T."/>
            <person name="Fujiyama A."/>
            <person name="Inagaki F."/>
            <person name="Takami H."/>
        </authorList>
    </citation>
    <scope>NUCLEOTIDE SEQUENCE</scope>
    <source>
        <strain evidence="1">Expedition CK06-06</strain>
    </source>
</reference>
<evidence type="ECO:0000313" key="1">
    <source>
        <dbReference type="EMBL" id="GAI19097.1"/>
    </source>
</evidence>
<sequence length="64" mass="7186">MWNKFSKKSPVKYPTAEIVSAITKNNSIGPHGDGYLIIKEIKREIISAWASADYPNFLSFVLVT</sequence>
<proteinExistence type="predicted"/>
<organism evidence="1">
    <name type="scientific">marine sediment metagenome</name>
    <dbReference type="NCBI Taxonomy" id="412755"/>
    <lineage>
        <taxon>unclassified sequences</taxon>
        <taxon>metagenomes</taxon>
        <taxon>ecological metagenomes</taxon>
    </lineage>
</organism>